<evidence type="ECO:0000313" key="2">
    <source>
        <dbReference type="EMBL" id="MDN3576110.1"/>
    </source>
</evidence>
<name>A0ABT8B337_9NEIS</name>
<dbReference type="RefSeq" id="WP_290331719.1">
    <property type="nucleotide sequence ID" value="NZ_JAUFPU010000004.1"/>
</dbReference>
<reference evidence="2" key="2">
    <citation type="submission" date="2023-06" db="EMBL/GenBank/DDBJ databases">
        <authorList>
            <person name="Lucena T."/>
            <person name="Sun Q."/>
        </authorList>
    </citation>
    <scope>NUCLEOTIDE SEQUENCE</scope>
    <source>
        <strain evidence="2">CECT 7703</strain>
    </source>
</reference>
<accession>A0ABT8B337</accession>
<keyword evidence="1" id="KW-0472">Membrane</keyword>
<organism evidence="2 3">
    <name type="scientific">Chitinimonas viridis</name>
    <dbReference type="NCBI Taxonomy" id="664880"/>
    <lineage>
        <taxon>Bacteria</taxon>
        <taxon>Pseudomonadati</taxon>
        <taxon>Pseudomonadota</taxon>
        <taxon>Betaproteobacteria</taxon>
        <taxon>Neisseriales</taxon>
        <taxon>Chitinibacteraceae</taxon>
        <taxon>Chitinimonas</taxon>
    </lineage>
</organism>
<keyword evidence="1" id="KW-1133">Transmembrane helix</keyword>
<protein>
    <submittedName>
        <fullName evidence="2">Uncharacterized protein</fullName>
    </submittedName>
</protein>
<feature type="transmembrane region" description="Helical" evidence="1">
    <location>
        <begin position="17"/>
        <end position="35"/>
    </location>
</feature>
<keyword evidence="3" id="KW-1185">Reference proteome</keyword>
<evidence type="ECO:0000313" key="3">
    <source>
        <dbReference type="Proteomes" id="UP001180081"/>
    </source>
</evidence>
<proteinExistence type="predicted"/>
<dbReference type="EMBL" id="JAUFPU010000004">
    <property type="protein sequence ID" value="MDN3576110.1"/>
    <property type="molecule type" value="Genomic_DNA"/>
</dbReference>
<evidence type="ECO:0000256" key="1">
    <source>
        <dbReference type="SAM" id="Phobius"/>
    </source>
</evidence>
<gene>
    <name evidence="2" type="ORF">QWZ03_04925</name>
</gene>
<sequence length="333" mass="36486">MIPNSAPSPQAPSTHRWAISLAGLCLLLLVLSVILPLGKAVSLPYTVGYNLPVALVLFAVFYLVFGRRHGNTKAGIALLAVLVTAGLGSLAAHSIASKRQADRAALQVAVSEIRGEINSMSADLLNGQDGLPKQGALIDTTPRATGSAGELERFIKTFFRDLTALRNDYQREISNSGWENLLNASQFSQDPGFHQRRALVHEVRQIANTYQARNHQAINNTLASISTLNMSEADKSDLRSGFEQGLVKARRNIDKLWALENQAIDEMGAMVDLLARNPKAWEVEQGNVAFNNQALLDRYNAHFRRVQEIVQEQEAMQRQSLNNANAELGGLQP</sequence>
<comment type="caution">
    <text evidence="2">The sequence shown here is derived from an EMBL/GenBank/DDBJ whole genome shotgun (WGS) entry which is preliminary data.</text>
</comment>
<feature type="transmembrane region" description="Helical" evidence="1">
    <location>
        <begin position="77"/>
        <end position="96"/>
    </location>
</feature>
<dbReference type="Proteomes" id="UP001180081">
    <property type="component" value="Unassembled WGS sequence"/>
</dbReference>
<reference evidence="2" key="1">
    <citation type="journal article" date="2014" name="Int. J. Syst. Evol. Microbiol.">
        <title>Complete genome of a new Firmicutes species belonging to the dominant human colonic microbiota ('Ruminococcus bicirculans') reveals two chromosomes and a selective capacity to utilize plant glucans.</title>
        <authorList>
            <consortium name="NISC Comparative Sequencing Program"/>
            <person name="Wegmann U."/>
            <person name="Louis P."/>
            <person name="Goesmann A."/>
            <person name="Henrissat B."/>
            <person name="Duncan S.H."/>
            <person name="Flint H.J."/>
        </authorList>
    </citation>
    <scope>NUCLEOTIDE SEQUENCE</scope>
    <source>
        <strain evidence="2">CECT 7703</strain>
    </source>
</reference>
<keyword evidence="1" id="KW-0812">Transmembrane</keyword>
<feature type="transmembrane region" description="Helical" evidence="1">
    <location>
        <begin position="47"/>
        <end position="65"/>
    </location>
</feature>